<evidence type="ECO:0000256" key="7">
    <source>
        <dbReference type="ARBA" id="ARBA00023065"/>
    </source>
</evidence>
<evidence type="ECO:0000256" key="3">
    <source>
        <dbReference type="ARBA" id="ARBA00022475"/>
    </source>
</evidence>
<name>A0ABP3VWU8_9BURK</name>
<dbReference type="Pfam" id="PF00999">
    <property type="entry name" value="Na_H_Exchanger"/>
    <property type="match status" value="1"/>
</dbReference>
<keyword evidence="5 10" id="KW-1133">Transmembrane helix</keyword>
<keyword evidence="13" id="KW-1185">Reference proteome</keyword>
<feature type="transmembrane region" description="Helical" evidence="10">
    <location>
        <begin position="387"/>
        <end position="408"/>
    </location>
</feature>
<evidence type="ECO:0000256" key="4">
    <source>
        <dbReference type="ARBA" id="ARBA00022692"/>
    </source>
</evidence>
<dbReference type="EMBL" id="BAAAEW010000047">
    <property type="protein sequence ID" value="GAA0767959.1"/>
    <property type="molecule type" value="Genomic_DNA"/>
</dbReference>
<gene>
    <name evidence="12" type="ORF">GCM10009107_57370</name>
</gene>
<keyword evidence="7" id="KW-0406">Ion transport</keyword>
<evidence type="ECO:0000256" key="5">
    <source>
        <dbReference type="ARBA" id="ARBA00022989"/>
    </source>
</evidence>
<comment type="subcellular location">
    <subcellularLocation>
        <location evidence="1">Cell membrane</location>
        <topology evidence="1">Multi-pass membrane protein</topology>
    </subcellularLocation>
</comment>
<keyword evidence="8 10" id="KW-0472">Membrane</keyword>
<accession>A0ABP3VWU8</accession>
<dbReference type="InterPro" id="IPR006153">
    <property type="entry name" value="Cation/H_exchanger_TM"/>
</dbReference>
<keyword evidence="4 10" id="KW-0812">Transmembrane</keyword>
<feature type="transmembrane region" description="Helical" evidence="10">
    <location>
        <begin position="240"/>
        <end position="258"/>
    </location>
</feature>
<keyword evidence="2" id="KW-0813">Transport</keyword>
<feature type="transmembrane region" description="Helical" evidence="10">
    <location>
        <begin position="158"/>
        <end position="176"/>
    </location>
</feature>
<feature type="domain" description="Cation/H+ exchanger transmembrane" evidence="11">
    <location>
        <begin position="20"/>
        <end position="409"/>
    </location>
</feature>
<keyword evidence="3" id="KW-1003">Cell membrane</keyword>
<evidence type="ECO:0000256" key="9">
    <source>
        <dbReference type="ARBA" id="ARBA00023201"/>
    </source>
</evidence>
<keyword evidence="9" id="KW-0739">Sodium transport</keyword>
<feature type="transmembrane region" description="Helical" evidence="10">
    <location>
        <begin position="117"/>
        <end position="137"/>
    </location>
</feature>
<feature type="transmembrane region" description="Helical" evidence="10">
    <location>
        <begin position="270"/>
        <end position="290"/>
    </location>
</feature>
<evidence type="ECO:0000259" key="11">
    <source>
        <dbReference type="Pfam" id="PF00999"/>
    </source>
</evidence>
<feature type="transmembrane region" description="Helical" evidence="10">
    <location>
        <begin position="310"/>
        <end position="333"/>
    </location>
</feature>
<reference evidence="13" key="1">
    <citation type="journal article" date="2019" name="Int. J. Syst. Evol. Microbiol.">
        <title>The Global Catalogue of Microorganisms (GCM) 10K type strain sequencing project: providing services to taxonomists for standard genome sequencing and annotation.</title>
        <authorList>
            <consortium name="The Broad Institute Genomics Platform"/>
            <consortium name="The Broad Institute Genome Sequencing Center for Infectious Disease"/>
            <person name="Wu L."/>
            <person name="Ma J."/>
        </authorList>
    </citation>
    <scope>NUCLEOTIDE SEQUENCE [LARGE SCALE GENOMIC DNA]</scope>
    <source>
        <strain evidence="13">JCM 15503</strain>
    </source>
</reference>
<protein>
    <submittedName>
        <fullName evidence="12">Sodium:proton antiporter</fullName>
    </submittedName>
</protein>
<evidence type="ECO:0000256" key="2">
    <source>
        <dbReference type="ARBA" id="ARBA00022448"/>
    </source>
</evidence>
<evidence type="ECO:0000256" key="6">
    <source>
        <dbReference type="ARBA" id="ARBA00023053"/>
    </source>
</evidence>
<evidence type="ECO:0000256" key="8">
    <source>
        <dbReference type="ARBA" id="ARBA00023136"/>
    </source>
</evidence>
<feature type="transmembrane region" description="Helical" evidence="10">
    <location>
        <begin position="89"/>
        <end position="111"/>
    </location>
</feature>
<evidence type="ECO:0000313" key="12">
    <source>
        <dbReference type="EMBL" id="GAA0767959.1"/>
    </source>
</evidence>
<keyword evidence="6" id="KW-0915">Sodium</keyword>
<evidence type="ECO:0000256" key="10">
    <source>
        <dbReference type="SAM" id="Phobius"/>
    </source>
</evidence>
<comment type="caution">
    <text evidence="12">The sequence shown here is derived from an EMBL/GenBank/DDBJ whole genome shotgun (WGS) entry which is preliminary data.</text>
</comment>
<dbReference type="PANTHER" id="PTHR10110">
    <property type="entry name" value="SODIUM/HYDROGEN EXCHANGER"/>
    <property type="match status" value="1"/>
</dbReference>
<feature type="transmembrane region" description="Helical" evidence="10">
    <location>
        <begin position="182"/>
        <end position="203"/>
    </location>
</feature>
<evidence type="ECO:0000313" key="13">
    <source>
        <dbReference type="Proteomes" id="UP001500279"/>
    </source>
</evidence>
<evidence type="ECO:0000256" key="1">
    <source>
        <dbReference type="ARBA" id="ARBA00004651"/>
    </source>
</evidence>
<organism evidence="12 13">
    <name type="scientific">Ideonella azotifigens</name>
    <dbReference type="NCBI Taxonomy" id="513160"/>
    <lineage>
        <taxon>Bacteria</taxon>
        <taxon>Pseudomonadati</taxon>
        <taxon>Pseudomonadota</taxon>
        <taxon>Betaproteobacteria</taxon>
        <taxon>Burkholderiales</taxon>
        <taxon>Sphaerotilaceae</taxon>
        <taxon>Ideonella</taxon>
    </lineage>
</organism>
<dbReference type="Gene3D" id="6.10.140.1330">
    <property type="match status" value="1"/>
</dbReference>
<sequence length="528" mass="56002">MRNNTVAAMQLFENMLLLLALAVLLLQVSRRMSLPYPSMLALAGAVAGLLPWAPQVSIEPHLALVLFIAPALLDAAYDTSPRELVRNWLPLTALVVVAVLLTTAAVAWVGWAHGGLPLAAAITLGAIVAPPDAVAGTTVMQNFRIPRRTLSIINGESLLNDAVALLIFGAAAAAAMTPHLAISSQLPILAASVPAGALLGYLLGKAFVHLAPIVAGTMSATIVEFVMTFGAWLIAEHLKISPIIAVVVFGMTVARYFPSRSNARDRVHSYAVWGAAVFALNVLAFLLMGLQARNIIAQLSGQARMDALAFAGAVLGTVIVVRLAWVLAYGTVIRALHPAFERLGVEVPVAPKRVGVLVGWSGMRGLVTLATAFALPADFPGRDTIVLAAFAVVLGTLVLQGLTLGPLIKRLGIQPDHSLEHELASARTRLVDAALQVLEGQETHKPGVAEVIQELRADRRALSNPAEASTVTELDEARLQALRSQRRLLHELRASGEIEDDVFHVIEEELDWAELNASAAAQARIASV</sequence>
<proteinExistence type="predicted"/>
<feature type="transmembrane region" description="Helical" evidence="10">
    <location>
        <begin position="210"/>
        <end position="234"/>
    </location>
</feature>
<dbReference type="InterPro" id="IPR018422">
    <property type="entry name" value="Cation/H_exchanger_CPA1"/>
</dbReference>
<dbReference type="Proteomes" id="UP001500279">
    <property type="component" value="Unassembled WGS sequence"/>
</dbReference>
<feature type="transmembrane region" description="Helical" evidence="10">
    <location>
        <begin position="354"/>
        <end position="375"/>
    </location>
</feature>
<dbReference type="PANTHER" id="PTHR10110:SF86">
    <property type="entry name" value="SODIUM_HYDROGEN EXCHANGER 7"/>
    <property type="match status" value="1"/>
</dbReference>
<feature type="transmembrane region" description="Helical" evidence="10">
    <location>
        <begin position="61"/>
        <end position="77"/>
    </location>
</feature>